<evidence type="ECO:0000256" key="2">
    <source>
        <dbReference type="ARBA" id="ARBA00022801"/>
    </source>
</evidence>
<proteinExistence type="predicted"/>
<comment type="caution">
    <text evidence="4">The sequence shown here is derived from an EMBL/GenBank/DDBJ whole genome shotgun (WGS) entry which is preliminary data.</text>
</comment>
<dbReference type="PANTHER" id="PTHR43037:SF1">
    <property type="entry name" value="BLL1128 PROTEIN"/>
    <property type="match status" value="1"/>
</dbReference>
<protein>
    <submittedName>
        <fullName evidence="4">Prolyl oligopeptidase family serine peptidase</fullName>
    </submittedName>
</protein>
<organism evidence="4 5">
    <name type="scientific">Pseudomonas schmalbachii</name>
    <dbReference type="NCBI Taxonomy" id="2816993"/>
    <lineage>
        <taxon>Bacteria</taxon>
        <taxon>Pseudomonadati</taxon>
        <taxon>Pseudomonadota</taxon>
        <taxon>Gammaproteobacteria</taxon>
        <taxon>Pseudomonadales</taxon>
        <taxon>Pseudomonadaceae</taxon>
        <taxon>Pseudomonas</taxon>
    </lineage>
</organism>
<evidence type="ECO:0000256" key="1">
    <source>
        <dbReference type="ARBA" id="ARBA00022729"/>
    </source>
</evidence>
<keyword evidence="1" id="KW-0732">Signal</keyword>
<dbReference type="Pfam" id="PF10503">
    <property type="entry name" value="Esterase_PHB"/>
    <property type="match status" value="1"/>
</dbReference>
<keyword evidence="3" id="KW-0812">Transmembrane</keyword>
<gene>
    <name evidence="4" type="ORF">JFY56_23345</name>
</gene>
<dbReference type="InterPro" id="IPR010126">
    <property type="entry name" value="Esterase_phb"/>
</dbReference>
<evidence type="ECO:0000313" key="4">
    <source>
        <dbReference type="EMBL" id="MBO3278165.1"/>
    </source>
</evidence>
<name>A0ABS3TWU9_9PSED</name>
<keyword evidence="5" id="KW-1185">Reference proteome</keyword>
<evidence type="ECO:0000256" key="3">
    <source>
        <dbReference type="SAM" id="Phobius"/>
    </source>
</evidence>
<dbReference type="InterPro" id="IPR050955">
    <property type="entry name" value="Plant_Biomass_Hydrol_Est"/>
</dbReference>
<keyword evidence="2" id="KW-0378">Hydrolase</keyword>
<dbReference type="EMBL" id="JAELYA010000012">
    <property type="protein sequence ID" value="MBO3278165.1"/>
    <property type="molecule type" value="Genomic_DNA"/>
</dbReference>
<reference evidence="4 5" key="1">
    <citation type="submission" date="2020-12" db="EMBL/GenBank/DDBJ databases">
        <title>Pseudomonas schmalbachii sp. nov. isolated from millipede gut.</title>
        <authorList>
            <person name="Shelomi M."/>
        </authorList>
    </citation>
    <scope>NUCLEOTIDE SEQUENCE [LARGE SCALE GENOMIC DNA]</scope>
    <source>
        <strain evidence="4 5">Milli4</strain>
    </source>
</reference>
<sequence>MRVVIRLLQFFIGALAALLLVGVWWYVPSEMLRRPALTGTSEDSTLRVAGLRRNYVLYVPRQLSENPALLVVLHSARSNGEQMRRDSGYGFDTLADREGFLVLYPDGVGGRWNDCRKASSHDARRRQIDDVRFLSRLIEQVRSERNVDPRRIYVTGYSNGGQMAFRMAAEAPQLLSGIATVAASLPTAQDYSCPPPAQPIAALLMNGTQDPINPYRGGAVTLFGFGDSGRVLSTEQTAMFLARLNGIESEASPERLTTWGPVWSERQLWQAPGTPPVELVSVHGGGHLLPQQGYRPPRLLGRVDPELDGPEVIWRFFSQL</sequence>
<feature type="transmembrane region" description="Helical" evidence="3">
    <location>
        <begin position="7"/>
        <end position="27"/>
    </location>
</feature>
<evidence type="ECO:0000313" key="5">
    <source>
        <dbReference type="Proteomes" id="UP000669060"/>
    </source>
</evidence>
<dbReference type="Proteomes" id="UP000669060">
    <property type="component" value="Unassembled WGS sequence"/>
</dbReference>
<dbReference type="InterPro" id="IPR029058">
    <property type="entry name" value="AB_hydrolase_fold"/>
</dbReference>
<dbReference type="RefSeq" id="WP_208316666.1">
    <property type="nucleotide sequence ID" value="NZ_JAELYA010000012.1"/>
</dbReference>
<dbReference type="Gene3D" id="3.40.50.1820">
    <property type="entry name" value="alpha/beta hydrolase"/>
    <property type="match status" value="1"/>
</dbReference>
<dbReference type="PANTHER" id="PTHR43037">
    <property type="entry name" value="UNNAMED PRODUCT-RELATED"/>
    <property type="match status" value="1"/>
</dbReference>
<accession>A0ABS3TWU9</accession>
<dbReference type="SUPFAM" id="SSF53474">
    <property type="entry name" value="alpha/beta-Hydrolases"/>
    <property type="match status" value="1"/>
</dbReference>
<keyword evidence="3" id="KW-0472">Membrane</keyword>
<keyword evidence="3" id="KW-1133">Transmembrane helix</keyword>